<dbReference type="HOGENOM" id="CLU_3059946_0_0_6"/>
<name>A8AIX1_CITK8</name>
<reference evidence="1 2" key="1">
    <citation type="submission" date="2007-08" db="EMBL/GenBank/DDBJ databases">
        <authorList>
            <consortium name="The Citrobacter koseri Genome Sequencing Project"/>
            <person name="McClelland M."/>
            <person name="Sanderson E.K."/>
            <person name="Porwollik S."/>
            <person name="Spieth J."/>
            <person name="Clifton W.S."/>
            <person name="Latreille P."/>
            <person name="Courtney L."/>
            <person name="Wang C."/>
            <person name="Pepin K."/>
            <person name="Bhonagiri V."/>
            <person name="Nash W."/>
            <person name="Johnson M."/>
            <person name="Thiruvilangam P."/>
            <person name="Wilson R."/>
        </authorList>
    </citation>
    <scope>NUCLEOTIDE SEQUENCE [LARGE SCALE GENOMIC DNA]</scope>
    <source>
        <strain evidence="2">ATCC BAA-895 / CDC 4225-83 / SGSC4696</strain>
    </source>
</reference>
<dbReference type="EMBL" id="CP000822">
    <property type="protein sequence ID" value="ABV13435.1"/>
    <property type="molecule type" value="Genomic_DNA"/>
</dbReference>
<dbReference type="Proteomes" id="UP000008148">
    <property type="component" value="Chromosome"/>
</dbReference>
<accession>A8AIX1</accession>
<evidence type="ECO:0000313" key="2">
    <source>
        <dbReference type="Proteomes" id="UP000008148"/>
    </source>
</evidence>
<protein>
    <submittedName>
        <fullName evidence="1">Uncharacterized protein</fullName>
    </submittedName>
</protein>
<sequence>MAPSINSGMAGQMALQSNSINCSCYRGESTQRPVRPVSASATGRNELKYSVII</sequence>
<gene>
    <name evidence="1" type="ordered locus">CKO_02313</name>
</gene>
<evidence type="ECO:0000313" key="1">
    <source>
        <dbReference type="EMBL" id="ABV13435.1"/>
    </source>
</evidence>
<dbReference type="AlphaFoldDB" id="A8AIX1"/>
<proteinExistence type="predicted"/>
<keyword evidence="2" id="KW-1185">Reference proteome</keyword>
<organism evidence="1 2">
    <name type="scientific">Citrobacter koseri (strain ATCC BAA-895 / CDC 4225-83 / SGSC4696)</name>
    <dbReference type="NCBI Taxonomy" id="290338"/>
    <lineage>
        <taxon>Bacteria</taxon>
        <taxon>Pseudomonadati</taxon>
        <taxon>Pseudomonadota</taxon>
        <taxon>Gammaproteobacteria</taxon>
        <taxon>Enterobacterales</taxon>
        <taxon>Enterobacteriaceae</taxon>
        <taxon>Citrobacter</taxon>
    </lineage>
</organism>
<dbReference type="KEGG" id="cko:CKO_02313"/>